<feature type="compositionally biased region" description="Basic and acidic residues" evidence="1">
    <location>
        <begin position="56"/>
        <end position="68"/>
    </location>
</feature>
<gene>
    <name evidence="2" type="ORF">PPSIR1_08052</name>
</gene>
<dbReference type="Proteomes" id="UP000005801">
    <property type="component" value="Unassembled WGS sequence"/>
</dbReference>
<dbReference type="SUPFAM" id="SSF50969">
    <property type="entry name" value="YVTN repeat-like/Quinoprotein amine dehydrogenase"/>
    <property type="match status" value="1"/>
</dbReference>
<dbReference type="InterPro" id="IPR013783">
    <property type="entry name" value="Ig-like_fold"/>
</dbReference>
<evidence type="ECO:0000256" key="1">
    <source>
        <dbReference type="SAM" id="MobiDB-lite"/>
    </source>
</evidence>
<dbReference type="STRING" id="391625.PPSIR1_08052"/>
<dbReference type="AlphaFoldDB" id="A6GG40"/>
<feature type="region of interest" description="Disordered" evidence="1">
    <location>
        <begin position="13"/>
        <end position="90"/>
    </location>
</feature>
<dbReference type="eggNOG" id="COG5276">
    <property type="taxonomic scope" value="Bacteria"/>
</dbReference>
<comment type="caution">
    <text evidence="2">The sequence shown here is derived from an EMBL/GenBank/DDBJ whole genome shotgun (WGS) entry which is preliminary data.</text>
</comment>
<organism evidence="2 3">
    <name type="scientific">Plesiocystis pacifica SIR-1</name>
    <dbReference type="NCBI Taxonomy" id="391625"/>
    <lineage>
        <taxon>Bacteria</taxon>
        <taxon>Pseudomonadati</taxon>
        <taxon>Myxococcota</taxon>
        <taxon>Polyangia</taxon>
        <taxon>Nannocystales</taxon>
        <taxon>Nannocystaceae</taxon>
        <taxon>Plesiocystis</taxon>
    </lineage>
</organism>
<dbReference type="InterPro" id="IPR011044">
    <property type="entry name" value="Quino_amine_DH_bsu"/>
</dbReference>
<accession>A6GG40</accession>
<evidence type="ECO:0000313" key="2">
    <source>
        <dbReference type="EMBL" id="EDM75168.1"/>
    </source>
</evidence>
<protein>
    <submittedName>
        <fullName evidence="2">Uncharacterized protein</fullName>
    </submittedName>
</protein>
<name>A6GG40_9BACT</name>
<sequence>MALAALGGLAGALGCALEPDPGSDCDDTEAADGADCPNCTDSSGGDSDDAQTDSRGASETESSTRGDTEQGEEEAGSGTGPEPPLYDDPLVYVAPAHGDEVVATAWDGERFAVNCGGFGARIDDLSDPADPQDFAVIPGRCQNLDFGAFLPGGERMLYLAHHGDSYGGHARLEGHVVDVDGPVPPDDPWANASELFEFVDAERLFEGLVWRDHHVFVTEHQRGLEIFATDPLTGQLDTAPVGGVGALGALGNAIEIALVDEFAYVADAEGFIHVVDVAQLDAPALLSSTPTPGSPRHLDVDQGRLFVALGGDGIASYDLADPAAPSLLSQQSMHGSAQAVDADGELLAVAAWTYSAVHDAEDLSLLATERVVPYPDFEQDLAVVLDGTMMLVGEWEGMHVLDFQPGVTAPDAWIDEELFAFEATEASDRVVVIENRGLEPLVVSEVYPLHESFSVLADLPMTIAPGSKGAFELAYAPPAPDSGAAILVIETDDPDLYHASYQVGLVAQDIWLLDVGESLTEDYAFLDPLGLEGLEGKVLVLSYFALF</sequence>
<reference evidence="2 3" key="1">
    <citation type="submission" date="2007-06" db="EMBL/GenBank/DDBJ databases">
        <authorList>
            <person name="Shimkets L."/>
            <person name="Ferriera S."/>
            <person name="Johnson J."/>
            <person name="Kravitz S."/>
            <person name="Beeson K."/>
            <person name="Sutton G."/>
            <person name="Rogers Y.-H."/>
            <person name="Friedman R."/>
            <person name="Frazier M."/>
            <person name="Venter J.C."/>
        </authorList>
    </citation>
    <scope>NUCLEOTIDE SEQUENCE [LARGE SCALE GENOMIC DNA]</scope>
    <source>
        <strain evidence="2 3">SIR-1</strain>
    </source>
</reference>
<dbReference type="EMBL" id="ABCS01000101">
    <property type="protein sequence ID" value="EDM75168.1"/>
    <property type="molecule type" value="Genomic_DNA"/>
</dbReference>
<evidence type="ECO:0000313" key="3">
    <source>
        <dbReference type="Proteomes" id="UP000005801"/>
    </source>
</evidence>
<dbReference type="Gene3D" id="2.60.40.10">
    <property type="entry name" value="Immunoglobulins"/>
    <property type="match status" value="1"/>
</dbReference>
<proteinExistence type="predicted"/>
<keyword evidence="3" id="KW-1185">Reference proteome</keyword>
<feature type="compositionally biased region" description="Acidic residues" evidence="1">
    <location>
        <begin position="21"/>
        <end position="32"/>
    </location>
</feature>